<dbReference type="RefSeq" id="WP_012744670.1">
    <property type="nucleotide sequence ID" value="NC_012785.1"/>
</dbReference>
<reference evidence="2 3" key="2">
    <citation type="journal article" date="2011" name="J. Bacteriol.">
        <title>Genome Sequence of Kosmotoga olearia Strain TBF 19.5.1, a Thermophilic Bacterium with a Wide Growth Temperature Range, Isolated from the Troll B Oil Platform in the North Sea.</title>
        <authorList>
            <person name="Swithers K.S."/>
            <person name="Dipippo J.L."/>
            <person name="Bruce D.C."/>
            <person name="Detter C."/>
            <person name="Tapia R."/>
            <person name="Han S."/>
            <person name="Goodwin L.A."/>
            <person name="Han J."/>
            <person name="Woyke T."/>
            <person name="Pitluck S."/>
            <person name="Pennacchio L."/>
            <person name="Nolan M."/>
            <person name="Mikhailova N."/>
            <person name="Land M.L."/>
            <person name="Nesbo C.L."/>
            <person name="Gogarten J.P."/>
            <person name="Noll K.M."/>
        </authorList>
    </citation>
    <scope>NUCLEOTIDE SEQUENCE [LARGE SCALE GENOMIC DNA]</scope>
    <source>
        <strain evidence="3">ATCC BAA-1733 / DSM 21960 / TBF 19.5.1</strain>
    </source>
</reference>
<keyword evidence="3" id="KW-1185">Reference proteome</keyword>
<dbReference type="eggNOG" id="COG1708">
    <property type="taxonomic scope" value="Bacteria"/>
</dbReference>
<accession>C5CIE8</accession>
<sequence>MKNWEIALQKFLKKWENKKEVIGAIVCGSYITGNPSKHSDIDLHILLDSDTSWRERGNEIIDGILIEYFVNPIRKHYEYLEDDYKQRSRVNAHMLCTGKVLFDKTGELKKLIQDAREYLVKKYPEQNKIQIELAKYGIWDLCDNLEEVFEANGEEFFFVFYVHLKELFEIYANFLQFDSIPVHKIKRFLTDEKDKKKYHVSNFPDQEFVKMYVNAINIKDKSEMMKEYKMLTNHVLEKMGGFNIDGWKIKSPA</sequence>
<dbReference type="AlphaFoldDB" id="C5CIE8"/>
<dbReference type="Pfam" id="PF18765">
    <property type="entry name" value="Polbeta"/>
    <property type="match status" value="1"/>
</dbReference>
<protein>
    <submittedName>
        <fullName evidence="2">DNA polymerase beta domain protein region</fullName>
    </submittedName>
</protein>
<feature type="domain" description="Polymerase beta nucleotidyltransferase" evidence="1">
    <location>
        <begin position="13"/>
        <end position="57"/>
    </location>
</feature>
<evidence type="ECO:0000313" key="2">
    <source>
        <dbReference type="EMBL" id="ACR78882.1"/>
    </source>
</evidence>
<dbReference type="Proteomes" id="UP000002382">
    <property type="component" value="Chromosome"/>
</dbReference>
<evidence type="ECO:0000259" key="1">
    <source>
        <dbReference type="Pfam" id="PF18765"/>
    </source>
</evidence>
<organism evidence="2 3">
    <name type="scientific">Kosmotoga olearia (strain ATCC BAA-1733 / DSM 21960 / TBF 19.5.1)</name>
    <dbReference type="NCBI Taxonomy" id="521045"/>
    <lineage>
        <taxon>Bacteria</taxon>
        <taxon>Thermotogati</taxon>
        <taxon>Thermotogota</taxon>
        <taxon>Thermotogae</taxon>
        <taxon>Kosmotogales</taxon>
        <taxon>Kosmotogaceae</taxon>
        <taxon>Kosmotoga</taxon>
    </lineage>
</organism>
<dbReference type="EMBL" id="CP001634">
    <property type="protein sequence ID" value="ACR78882.1"/>
    <property type="molecule type" value="Genomic_DNA"/>
</dbReference>
<gene>
    <name evidence="2" type="ordered locus">Kole_0156</name>
</gene>
<dbReference type="KEGG" id="kol:Kole_0156"/>
<proteinExistence type="predicted"/>
<dbReference type="STRING" id="521045.Kole_0156"/>
<dbReference type="InterPro" id="IPR041633">
    <property type="entry name" value="Polbeta"/>
</dbReference>
<evidence type="ECO:0000313" key="3">
    <source>
        <dbReference type="Proteomes" id="UP000002382"/>
    </source>
</evidence>
<dbReference type="SUPFAM" id="SSF81301">
    <property type="entry name" value="Nucleotidyltransferase"/>
    <property type="match status" value="1"/>
</dbReference>
<reference evidence="2 3" key="1">
    <citation type="submission" date="2009-06" db="EMBL/GenBank/DDBJ databases">
        <title>Complete sequence of Thermotogales bacterium TBF 19.5.1.</title>
        <authorList>
            <consortium name="US DOE Joint Genome Institute"/>
            <person name="Lucas S."/>
            <person name="Copeland A."/>
            <person name="Lapidus A."/>
            <person name="Glavina del Rio T."/>
            <person name="Tice H."/>
            <person name="Bruce D."/>
            <person name="Goodwin L."/>
            <person name="Pitluck S."/>
            <person name="Chertkov O."/>
            <person name="Brettin T."/>
            <person name="Detter J.C."/>
            <person name="Han C."/>
            <person name="Schmutz J."/>
            <person name="Larimer F."/>
            <person name="Land M."/>
            <person name="Hauser L."/>
            <person name="Kyrpides N."/>
            <person name="Ovchinnikova G."/>
            <person name="Noll K."/>
        </authorList>
    </citation>
    <scope>NUCLEOTIDE SEQUENCE [LARGE SCALE GENOMIC DNA]</scope>
    <source>
        <strain evidence="3">ATCC BAA-1733 / DSM 21960 / TBF 19.5.1</strain>
    </source>
</reference>
<dbReference type="Gene3D" id="3.30.460.10">
    <property type="entry name" value="Beta Polymerase, domain 2"/>
    <property type="match status" value="1"/>
</dbReference>
<dbReference type="CDD" id="cd05403">
    <property type="entry name" value="NT_KNTase_like"/>
    <property type="match status" value="1"/>
</dbReference>
<name>C5CIE8_KOSOT</name>
<dbReference type="HOGENOM" id="CLU_1097462_0_0_0"/>
<dbReference type="OrthoDB" id="43980at2"/>
<dbReference type="InterPro" id="IPR043519">
    <property type="entry name" value="NT_sf"/>
</dbReference>